<name>A0ACB7NUS2_9PEZI</name>
<evidence type="ECO:0000313" key="2">
    <source>
        <dbReference type="Proteomes" id="UP000724584"/>
    </source>
</evidence>
<comment type="caution">
    <text evidence="1">The sequence shown here is derived from an EMBL/GenBank/DDBJ whole genome shotgun (WGS) entry which is preliminary data.</text>
</comment>
<accession>A0ACB7NUS2</accession>
<evidence type="ECO:0000313" key="1">
    <source>
        <dbReference type="EMBL" id="KAH6616941.1"/>
    </source>
</evidence>
<dbReference type="Proteomes" id="UP000724584">
    <property type="component" value="Unassembled WGS sequence"/>
</dbReference>
<reference evidence="1 2" key="1">
    <citation type="journal article" date="2021" name="Nat. Commun.">
        <title>Genetic determinants of endophytism in the Arabidopsis root mycobiome.</title>
        <authorList>
            <person name="Mesny F."/>
            <person name="Miyauchi S."/>
            <person name="Thiergart T."/>
            <person name="Pickel B."/>
            <person name="Atanasova L."/>
            <person name="Karlsson M."/>
            <person name="Huettel B."/>
            <person name="Barry K.W."/>
            <person name="Haridas S."/>
            <person name="Chen C."/>
            <person name="Bauer D."/>
            <person name="Andreopoulos W."/>
            <person name="Pangilinan J."/>
            <person name="LaButti K."/>
            <person name="Riley R."/>
            <person name="Lipzen A."/>
            <person name="Clum A."/>
            <person name="Drula E."/>
            <person name="Henrissat B."/>
            <person name="Kohler A."/>
            <person name="Grigoriev I.V."/>
            <person name="Martin F.M."/>
            <person name="Hacquard S."/>
        </authorList>
    </citation>
    <scope>NUCLEOTIDE SEQUENCE [LARGE SCALE GENOMIC DNA]</scope>
    <source>
        <strain evidence="1 2">MPI-SDFR-AT-0079</strain>
    </source>
</reference>
<keyword evidence="2" id="KW-1185">Reference proteome</keyword>
<gene>
    <name evidence="1" type="ORF">F5144DRAFT_585017</name>
</gene>
<protein>
    <submittedName>
        <fullName evidence="1">Ankyrin repeat-containing domain protein</fullName>
    </submittedName>
</protein>
<organism evidence="1 2">
    <name type="scientific">Chaetomium tenue</name>
    <dbReference type="NCBI Taxonomy" id="1854479"/>
    <lineage>
        <taxon>Eukaryota</taxon>
        <taxon>Fungi</taxon>
        <taxon>Dikarya</taxon>
        <taxon>Ascomycota</taxon>
        <taxon>Pezizomycotina</taxon>
        <taxon>Sordariomycetes</taxon>
        <taxon>Sordariomycetidae</taxon>
        <taxon>Sordariales</taxon>
        <taxon>Chaetomiaceae</taxon>
        <taxon>Chaetomium</taxon>
    </lineage>
</organism>
<proteinExistence type="predicted"/>
<sequence length="984" mass="110932">MSSPLQDCRNSHLRVLYTISWSLQKLNLNPGIRRPSPITMEAVGLAASIASLVQIAASIAKLTYSYGAEVANARETQKRYVEEVSAFISVLLRSEQALLDSEASGLTQKRPISLSDDIVKSCYGELKVLEGDLSKRTSRLMWPFLERDFQKHIDTLTRFRQIFSDYLSSVILDSSVVTYKKLQQVAFEQEKQQLLMLLGSNECSRAKPEACPGTGLWFLRSEKFESWCSQQGGLLWCSGAPGVGKSLLASIVIDHLQERQEENPSSIAYYFCEFSSRNRQTPLAILQSLLRQLVEQAREDVVTKMSTVISDPVKRAKEEDLCKILAEACSLHPSYLIIDAPDELEYPRRLLSYVQPLLDSKARVMIMSRDIPEMKRFSQLTRIKVASELEDIEKYLKAQFEHHGLLDDEDLSVSDRLISTIVSKSGDIFLLAKLLADNVLEQQTLRQMRNVAETFPDSLEAAYDATLKRIDSQPKVKRTLARRLLAWTTRSMRRLRIEEVIEAFAVEDNADEIAEDNRLDAGRLLSSCYGILSVNKDDSTVGFIHTTAHEFFTQASSDSDAHVDMADTCLRYLNLRPLRGEIFSSAAQLSRQLESMPFLAYAASYWGSHVKTREAERNSQGRIMALLKDGHARINAFQALNFPKDLPEDLVESVFSSIPTGQEPLHISAYWNLQDTTLQLLQEDADASAPDSQKWTPLHWACYRGHLHVAAILLRHHVKVDVVDAQGWTPLFWAAFHGHTEVVCLLLDHGANHLHRSARGWTALHWAVSKRHYEAVEAILGHHKSSIWAKTRPSALLKDLTYQDAVNRRVSAVEIAASIGDTKTFDALTSCLETDRSISDDLSFNKIWSAEKFDHPISNPWRTRMKARRYLTNPGGDDGTAANETLKDTREWKSKLLLSAIKDKKMDIAKILVHNGADVNYSEETTPLHAAVLCREPEICRQLIQVGARLETVDERGFVPLHHAVLNGDIEVVRVLLESCDEPV</sequence>
<dbReference type="EMBL" id="JAGIZQ010000007">
    <property type="protein sequence ID" value="KAH6616941.1"/>
    <property type="molecule type" value="Genomic_DNA"/>
</dbReference>